<dbReference type="InParanoid" id="A0A6J2XAX4"/>
<protein>
    <submittedName>
        <fullName evidence="8">Pancreatic lipase-related protein 2-like</fullName>
    </submittedName>
</protein>
<dbReference type="GO" id="GO:0016042">
    <property type="term" value="P:lipid catabolic process"/>
    <property type="evidence" value="ECO:0007669"/>
    <property type="project" value="TreeGrafter"/>
</dbReference>
<dbReference type="OrthoDB" id="199913at2759"/>
<sequence length="337" mass="37165">MKAALLFLVAVATYCSATPVKLSSEAVRKYVNDSRYIVRETEKGLYEVEDLTELATEVFATEDDITFYFFSQSNRNGVEIKESQLHDIVRLTGFDINKETLVVIHGWQNDYTSPVNDHIKTAALQGHDINVIVVDWSPIAARRYIIAQPAVLRVGNYIGDFLLRLDNELGHRLTKVSLVGHSLGAHIAGNIGARTGGLVDNIIGLDPAGPFFTQRNIDNRLDPTDARYVQVIHTNDGVLGFGIIMGHADYYPNGGKIQPGCGIDIVGSCAHSRAYVYYAESLNNNNFISRLCSSYSDFSSNRCNSNTTSFLGSFPIDKTATGEYFLETNSNSPYARG</sequence>
<evidence type="ECO:0000313" key="8">
    <source>
        <dbReference type="RefSeq" id="XP_030748443.1"/>
    </source>
</evidence>
<evidence type="ECO:0000256" key="1">
    <source>
        <dbReference type="ARBA" id="ARBA00004613"/>
    </source>
</evidence>
<reference evidence="8" key="1">
    <citation type="submission" date="2025-08" db="UniProtKB">
        <authorList>
            <consortium name="RefSeq"/>
        </authorList>
    </citation>
    <scope>IDENTIFICATION</scope>
    <source>
        <tissue evidence="8">Gonads</tissue>
    </source>
</reference>
<feature type="signal peptide" evidence="5">
    <location>
        <begin position="1"/>
        <end position="17"/>
    </location>
</feature>
<dbReference type="InterPro" id="IPR002334">
    <property type="entry name" value="Allerg_PlipaseA1"/>
</dbReference>
<dbReference type="PANTHER" id="PTHR11610:SF190">
    <property type="entry name" value="VITELLOGENIN-3-LIKE PROTEIN"/>
    <property type="match status" value="1"/>
</dbReference>
<dbReference type="CDD" id="cd00707">
    <property type="entry name" value="Pancreat_lipase_like"/>
    <property type="match status" value="1"/>
</dbReference>
<dbReference type="GO" id="GO:0005615">
    <property type="term" value="C:extracellular space"/>
    <property type="evidence" value="ECO:0007669"/>
    <property type="project" value="TreeGrafter"/>
</dbReference>
<dbReference type="InterPro" id="IPR000734">
    <property type="entry name" value="TAG_lipase"/>
</dbReference>
<dbReference type="FunCoup" id="A0A6J2XAX4">
    <property type="interactions" value="82"/>
</dbReference>
<accession>A0A6J2XAX4</accession>
<dbReference type="GO" id="GO:0016298">
    <property type="term" value="F:lipase activity"/>
    <property type="evidence" value="ECO:0007669"/>
    <property type="project" value="InterPro"/>
</dbReference>
<proteinExistence type="inferred from homology"/>
<dbReference type="Pfam" id="PF00151">
    <property type="entry name" value="Lipase"/>
    <property type="match status" value="1"/>
</dbReference>
<evidence type="ECO:0000256" key="5">
    <source>
        <dbReference type="SAM" id="SignalP"/>
    </source>
</evidence>
<dbReference type="RefSeq" id="XP_030748443.1">
    <property type="nucleotide sequence ID" value="XM_030892583.1"/>
</dbReference>
<gene>
    <name evidence="8" type="primary">LOC115876698</name>
</gene>
<comment type="subcellular location">
    <subcellularLocation>
        <location evidence="1">Secreted</location>
    </subcellularLocation>
</comment>
<evidence type="ECO:0000256" key="4">
    <source>
        <dbReference type="RuleBase" id="RU004262"/>
    </source>
</evidence>
<keyword evidence="3" id="KW-0964">Secreted</keyword>
<dbReference type="Proteomes" id="UP000504635">
    <property type="component" value="Unplaced"/>
</dbReference>
<name>A0A6J2XAX4_SITOR</name>
<organism evidence="7 8">
    <name type="scientific">Sitophilus oryzae</name>
    <name type="common">Rice weevil</name>
    <name type="synonym">Curculio oryzae</name>
    <dbReference type="NCBI Taxonomy" id="7048"/>
    <lineage>
        <taxon>Eukaryota</taxon>
        <taxon>Metazoa</taxon>
        <taxon>Ecdysozoa</taxon>
        <taxon>Arthropoda</taxon>
        <taxon>Hexapoda</taxon>
        <taxon>Insecta</taxon>
        <taxon>Pterygota</taxon>
        <taxon>Neoptera</taxon>
        <taxon>Endopterygota</taxon>
        <taxon>Coleoptera</taxon>
        <taxon>Polyphaga</taxon>
        <taxon>Cucujiformia</taxon>
        <taxon>Curculionidae</taxon>
        <taxon>Dryophthorinae</taxon>
        <taxon>Sitophilus</taxon>
    </lineage>
</organism>
<dbReference type="InterPro" id="IPR029058">
    <property type="entry name" value="AB_hydrolase_fold"/>
</dbReference>
<keyword evidence="5" id="KW-0732">Signal</keyword>
<dbReference type="InterPro" id="IPR033906">
    <property type="entry name" value="Lipase_N"/>
</dbReference>
<keyword evidence="7" id="KW-1185">Reference proteome</keyword>
<dbReference type="SUPFAM" id="SSF53474">
    <property type="entry name" value="alpha/beta-Hydrolases"/>
    <property type="match status" value="1"/>
</dbReference>
<evidence type="ECO:0000256" key="3">
    <source>
        <dbReference type="ARBA" id="ARBA00022525"/>
    </source>
</evidence>
<dbReference type="GeneID" id="115876698"/>
<dbReference type="Gene3D" id="3.40.50.1820">
    <property type="entry name" value="alpha/beta hydrolase"/>
    <property type="match status" value="1"/>
</dbReference>
<dbReference type="InterPro" id="IPR013818">
    <property type="entry name" value="Lipase"/>
</dbReference>
<evidence type="ECO:0000256" key="2">
    <source>
        <dbReference type="ARBA" id="ARBA00010701"/>
    </source>
</evidence>
<dbReference type="AlphaFoldDB" id="A0A6J2XAX4"/>
<feature type="chain" id="PRO_5026822124" evidence="5">
    <location>
        <begin position="18"/>
        <end position="337"/>
    </location>
</feature>
<dbReference type="KEGG" id="soy:115876698"/>
<evidence type="ECO:0000259" key="6">
    <source>
        <dbReference type="Pfam" id="PF00151"/>
    </source>
</evidence>
<comment type="similarity">
    <text evidence="2 4">Belongs to the AB hydrolase superfamily. Lipase family.</text>
</comment>
<dbReference type="PANTHER" id="PTHR11610">
    <property type="entry name" value="LIPASE"/>
    <property type="match status" value="1"/>
</dbReference>
<dbReference type="PRINTS" id="PR00821">
    <property type="entry name" value="TAGLIPASE"/>
</dbReference>
<dbReference type="PRINTS" id="PR00825">
    <property type="entry name" value="DOLALLERGEN"/>
</dbReference>
<evidence type="ECO:0000313" key="7">
    <source>
        <dbReference type="Proteomes" id="UP000504635"/>
    </source>
</evidence>
<feature type="domain" description="Lipase" evidence="6">
    <location>
        <begin position="60"/>
        <end position="334"/>
    </location>
</feature>